<dbReference type="Proteomes" id="UP000321464">
    <property type="component" value="Unassembled WGS sequence"/>
</dbReference>
<keyword evidence="7" id="KW-1185">Reference proteome</keyword>
<keyword evidence="3" id="KW-0804">Transcription</keyword>
<organism evidence="6 7">
    <name type="scientific">Novosphingobium sediminis</name>
    <dbReference type="NCBI Taxonomy" id="707214"/>
    <lineage>
        <taxon>Bacteria</taxon>
        <taxon>Pseudomonadati</taxon>
        <taxon>Pseudomonadota</taxon>
        <taxon>Alphaproteobacteria</taxon>
        <taxon>Sphingomonadales</taxon>
        <taxon>Sphingomonadaceae</taxon>
        <taxon>Novosphingobium</taxon>
    </lineage>
</organism>
<dbReference type="AlphaFoldDB" id="A0A512AM80"/>
<evidence type="ECO:0000313" key="6">
    <source>
        <dbReference type="EMBL" id="GEO00819.1"/>
    </source>
</evidence>
<sequence length="210" mass="23356">MKINPAVSEKRKAGRPTVDRRDEILDAAEQLYDALGFEKVTVTDVARALGMSPANLYRSFANRQAIDEAVTSRTLSAVEDEAWSIARTASADPLRVFEQLCMDIALKMRDILFRSGRSSDLCLAATRGNWPPVRQFMDTLHGVIRHVIAEGQRQGVMRADLPLEETSASAVLAMAKVWHPVMLETFGVEMLEEETSGLVRLVLEALRTKN</sequence>
<dbReference type="Pfam" id="PF17935">
    <property type="entry name" value="TetR_C_27"/>
    <property type="match status" value="1"/>
</dbReference>
<reference evidence="6 7" key="1">
    <citation type="submission" date="2019-07" db="EMBL/GenBank/DDBJ databases">
        <title>Whole genome shotgun sequence of Novosphingobium sediminis NBRC 106119.</title>
        <authorList>
            <person name="Hosoyama A."/>
            <person name="Uohara A."/>
            <person name="Ohji S."/>
            <person name="Ichikawa N."/>
        </authorList>
    </citation>
    <scope>NUCLEOTIDE SEQUENCE [LARGE SCALE GENOMIC DNA]</scope>
    <source>
        <strain evidence="6 7">NBRC 106119</strain>
    </source>
</reference>
<dbReference type="InterPro" id="IPR041478">
    <property type="entry name" value="TetR_C_27"/>
</dbReference>
<dbReference type="PROSITE" id="PS50977">
    <property type="entry name" value="HTH_TETR_2"/>
    <property type="match status" value="1"/>
</dbReference>
<keyword evidence="2 4" id="KW-0238">DNA-binding</keyword>
<evidence type="ECO:0000256" key="3">
    <source>
        <dbReference type="ARBA" id="ARBA00023163"/>
    </source>
</evidence>
<accession>A0A512AM80</accession>
<dbReference type="PRINTS" id="PR00455">
    <property type="entry name" value="HTHTETR"/>
</dbReference>
<dbReference type="Gene3D" id="1.10.357.10">
    <property type="entry name" value="Tetracycline Repressor, domain 2"/>
    <property type="match status" value="1"/>
</dbReference>
<dbReference type="Pfam" id="PF00440">
    <property type="entry name" value="TetR_N"/>
    <property type="match status" value="1"/>
</dbReference>
<dbReference type="SUPFAM" id="SSF46689">
    <property type="entry name" value="Homeodomain-like"/>
    <property type="match status" value="1"/>
</dbReference>
<feature type="domain" description="HTH tetR-type" evidence="5">
    <location>
        <begin position="18"/>
        <end position="78"/>
    </location>
</feature>
<feature type="DNA-binding region" description="H-T-H motif" evidence="4">
    <location>
        <begin position="41"/>
        <end position="60"/>
    </location>
</feature>
<dbReference type="OrthoDB" id="9802802at2"/>
<protein>
    <recommendedName>
        <fullName evidence="5">HTH tetR-type domain-containing protein</fullName>
    </recommendedName>
</protein>
<proteinExistence type="predicted"/>
<dbReference type="InterPro" id="IPR036271">
    <property type="entry name" value="Tet_transcr_reg_TetR-rel_C_sf"/>
</dbReference>
<dbReference type="InterPro" id="IPR001647">
    <property type="entry name" value="HTH_TetR"/>
</dbReference>
<dbReference type="InterPro" id="IPR050109">
    <property type="entry name" value="HTH-type_TetR-like_transc_reg"/>
</dbReference>
<dbReference type="PANTHER" id="PTHR30055:SF234">
    <property type="entry name" value="HTH-TYPE TRANSCRIPTIONAL REGULATOR BETI"/>
    <property type="match status" value="1"/>
</dbReference>
<evidence type="ECO:0000256" key="1">
    <source>
        <dbReference type="ARBA" id="ARBA00023015"/>
    </source>
</evidence>
<evidence type="ECO:0000256" key="2">
    <source>
        <dbReference type="ARBA" id="ARBA00023125"/>
    </source>
</evidence>
<evidence type="ECO:0000259" key="5">
    <source>
        <dbReference type="PROSITE" id="PS50977"/>
    </source>
</evidence>
<dbReference type="GO" id="GO:0000976">
    <property type="term" value="F:transcription cis-regulatory region binding"/>
    <property type="evidence" value="ECO:0007669"/>
    <property type="project" value="TreeGrafter"/>
</dbReference>
<dbReference type="SUPFAM" id="SSF48498">
    <property type="entry name" value="Tetracyclin repressor-like, C-terminal domain"/>
    <property type="match status" value="1"/>
</dbReference>
<dbReference type="PANTHER" id="PTHR30055">
    <property type="entry name" value="HTH-TYPE TRANSCRIPTIONAL REGULATOR RUTR"/>
    <property type="match status" value="1"/>
</dbReference>
<dbReference type="InterPro" id="IPR009057">
    <property type="entry name" value="Homeodomain-like_sf"/>
</dbReference>
<dbReference type="GO" id="GO:0003700">
    <property type="term" value="F:DNA-binding transcription factor activity"/>
    <property type="evidence" value="ECO:0007669"/>
    <property type="project" value="TreeGrafter"/>
</dbReference>
<evidence type="ECO:0000313" key="7">
    <source>
        <dbReference type="Proteomes" id="UP000321464"/>
    </source>
</evidence>
<comment type="caution">
    <text evidence="6">The sequence shown here is derived from an EMBL/GenBank/DDBJ whole genome shotgun (WGS) entry which is preliminary data.</text>
</comment>
<dbReference type="RefSeq" id="WP_147160155.1">
    <property type="nucleotide sequence ID" value="NZ_BJYR01000018.1"/>
</dbReference>
<evidence type="ECO:0000256" key="4">
    <source>
        <dbReference type="PROSITE-ProRule" id="PRU00335"/>
    </source>
</evidence>
<dbReference type="EMBL" id="BJYR01000018">
    <property type="protein sequence ID" value="GEO00819.1"/>
    <property type="molecule type" value="Genomic_DNA"/>
</dbReference>
<name>A0A512AM80_9SPHN</name>
<keyword evidence="1" id="KW-0805">Transcription regulation</keyword>
<gene>
    <name evidence="6" type="ORF">NSE01_26510</name>
</gene>